<accession>A0ABT6HHJ5</accession>
<dbReference type="InterPro" id="IPR015421">
    <property type="entry name" value="PyrdxlP-dep_Trfase_major"/>
</dbReference>
<dbReference type="InterPro" id="IPR015424">
    <property type="entry name" value="PyrdxlP-dep_Trfase"/>
</dbReference>
<comment type="caution">
    <text evidence="2">The sequence shown here is derived from an EMBL/GenBank/DDBJ whole genome shotgun (WGS) entry which is preliminary data.</text>
</comment>
<dbReference type="Proteomes" id="UP001223144">
    <property type="component" value="Unassembled WGS sequence"/>
</dbReference>
<keyword evidence="3" id="KW-1185">Reference proteome</keyword>
<dbReference type="RefSeq" id="WP_279926463.1">
    <property type="nucleotide sequence ID" value="NZ_JARWBG010000004.1"/>
</dbReference>
<evidence type="ECO:0000313" key="2">
    <source>
        <dbReference type="EMBL" id="MDH2388148.1"/>
    </source>
</evidence>
<dbReference type="PANTHER" id="PTHR43586">
    <property type="entry name" value="CYSTEINE DESULFURASE"/>
    <property type="match status" value="1"/>
</dbReference>
<protein>
    <submittedName>
        <fullName evidence="2">Aminotransferase class V-fold PLP-dependent enzyme</fullName>
    </submittedName>
</protein>
<dbReference type="EMBL" id="JARWBG010000004">
    <property type="protein sequence ID" value="MDH2388148.1"/>
    <property type="molecule type" value="Genomic_DNA"/>
</dbReference>
<evidence type="ECO:0000313" key="3">
    <source>
        <dbReference type="Proteomes" id="UP001223144"/>
    </source>
</evidence>
<gene>
    <name evidence="2" type="ORF">QCN29_04955</name>
</gene>
<sequence>MSTGPRTPRNAPRAPLWNSYLNTAGSGLQSPETRQAVAGFLALEAAVGSYFAERSYTDVLNDRVYQAVSELFHCSADDVAMSDSATRAWHSAVAAISLTERDTVWTTPYEWAGNLLLLRNAQKKAGFAIEEVPLTPAGDVDLDWCCRHLTDDVALFSVTHVPSCTGTVTPLAPLADLVRGRRTLLAVDACQSAGLIPLDLTATPVDLLTATGKKALLGPRGTGFAVMSERFRAVAEPVSVDVHTHAFGEDDGIRRLTGTARRFELGEKAVPSFVGLDTALRQARHNDWGRIADLSRELLERVRQIPGVRVHTAGTHHAGILCVTHERLSAEDLWSQLCWAGVACWLIDGAHTPHHLLRAGIPAAVRLAVGPRTTREEIDYGASALEGISRRATAKAPMPAAATTGSV</sequence>
<dbReference type="SUPFAM" id="SSF53383">
    <property type="entry name" value="PLP-dependent transferases"/>
    <property type="match status" value="1"/>
</dbReference>
<organism evidence="2 3">
    <name type="scientific">Streptomyces chengmaiensis</name>
    <dbReference type="NCBI Taxonomy" id="3040919"/>
    <lineage>
        <taxon>Bacteria</taxon>
        <taxon>Bacillati</taxon>
        <taxon>Actinomycetota</taxon>
        <taxon>Actinomycetes</taxon>
        <taxon>Kitasatosporales</taxon>
        <taxon>Streptomycetaceae</taxon>
        <taxon>Streptomyces</taxon>
    </lineage>
</organism>
<dbReference type="PANTHER" id="PTHR43586:SF24">
    <property type="entry name" value="BLR4730 PROTEIN"/>
    <property type="match status" value="1"/>
</dbReference>
<dbReference type="InterPro" id="IPR015422">
    <property type="entry name" value="PyrdxlP-dep_Trfase_small"/>
</dbReference>
<feature type="domain" description="Aminotransferase class V" evidence="1">
    <location>
        <begin position="20"/>
        <end position="380"/>
    </location>
</feature>
<keyword evidence="2" id="KW-0032">Aminotransferase</keyword>
<keyword evidence="2" id="KW-0808">Transferase</keyword>
<proteinExistence type="predicted"/>
<dbReference type="Gene3D" id="3.40.640.10">
    <property type="entry name" value="Type I PLP-dependent aspartate aminotransferase-like (Major domain)"/>
    <property type="match status" value="1"/>
</dbReference>
<name>A0ABT6HHJ5_9ACTN</name>
<evidence type="ECO:0000259" key="1">
    <source>
        <dbReference type="Pfam" id="PF00266"/>
    </source>
</evidence>
<reference evidence="2 3" key="1">
    <citation type="submission" date="2023-04" db="EMBL/GenBank/DDBJ databases">
        <title>Streptomyces chengmaiensis sp. nov. isolated from the stem of mangrove plant in Hainan.</title>
        <authorList>
            <person name="Huang X."/>
            <person name="Zhou S."/>
            <person name="Chu X."/>
            <person name="Xie Y."/>
            <person name="Lin Y."/>
        </authorList>
    </citation>
    <scope>NUCLEOTIDE SEQUENCE [LARGE SCALE GENOMIC DNA]</scope>
    <source>
        <strain evidence="2 3">HNM0663</strain>
    </source>
</reference>
<dbReference type="GO" id="GO:0008483">
    <property type="term" value="F:transaminase activity"/>
    <property type="evidence" value="ECO:0007669"/>
    <property type="project" value="UniProtKB-KW"/>
</dbReference>
<dbReference type="InterPro" id="IPR000192">
    <property type="entry name" value="Aminotrans_V_dom"/>
</dbReference>
<dbReference type="Pfam" id="PF00266">
    <property type="entry name" value="Aminotran_5"/>
    <property type="match status" value="1"/>
</dbReference>
<dbReference type="Gene3D" id="3.90.1150.10">
    <property type="entry name" value="Aspartate Aminotransferase, domain 1"/>
    <property type="match status" value="1"/>
</dbReference>